<comment type="caution">
    <text evidence="2">The sequence shown here is derived from an EMBL/GenBank/DDBJ whole genome shotgun (WGS) entry which is preliminary data.</text>
</comment>
<dbReference type="EMBL" id="JAUHHV010000011">
    <property type="protein sequence ID" value="KAK1408134.1"/>
    <property type="molecule type" value="Genomic_DNA"/>
</dbReference>
<gene>
    <name evidence="2" type="ORF">QVD17_39768</name>
</gene>
<reference evidence="2" key="1">
    <citation type="journal article" date="2023" name="bioRxiv">
        <title>Improved chromosome-level genome assembly for marigold (Tagetes erecta).</title>
        <authorList>
            <person name="Jiang F."/>
            <person name="Yuan L."/>
            <person name="Wang S."/>
            <person name="Wang H."/>
            <person name="Xu D."/>
            <person name="Wang A."/>
            <person name="Fan W."/>
        </authorList>
    </citation>
    <scope>NUCLEOTIDE SEQUENCE</scope>
    <source>
        <strain evidence="2">WSJ</strain>
        <tissue evidence="2">Leaf</tissue>
    </source>
</reference>
<dbReference type="PANTHER" id="PTHR33116">
    <property type="entry name" value="REVERSE TRANSCRIPTASE ZINC-BINDING DOMAIN-CONTAINING PROTEIN-RELATED-RELATED"/>
    <property type="match status" value="1"/>
</dbReference>
<dbReference type="InterPro" id="IPR026960">
    <property type="entry name" value="RVT-Znf"/>
</dbReference>
<dbReference type="Pfam" id="PF13966">
    <property type="entry name" value="zf-RVT"/>
    <property type="match status" value="1"/>
</dbReference>
<evidence type="ECO:0000259" key="1">
    <source>
        <dbReference type="Pfam" id="PF13966"/>
    </source>
</evidence>
<accession>A0AAD8JRD7</accession>
<dbReference type="PANTHER" id="PTHR33116:SF84">
    <property type="entry name" value="RNA-DIRECTED DNA POLYMERASE"/>
    <property type="match status" value="1"/>
</dbReference>
<name>A0AAD8JRD7_TARER</name>
<keyword evidence="3" id="KW-1185">Reference proteome</keyword>
<organism evidence="2 3">
    <name type="scientific">Tagetes erecta</name>
    <name type="common">African marigold</name>
    <dbReference type="NCBI Taxonomy" id="13708"/>
    <lineage>
        <taxon>Eukaryota</taxon>
        <taxon>Viridiplantae</taxon>
        <taxon>Streptophyta</taxon>
        <taxon>Embryophyta</taxon>
        <taxon>Tracheophyta</taxon>
        <taxon>Spermatophyta</taxon>
        <taxon>Magnoliopsida</taxon>
        <taxon>eudicotyledons</taxon>
        <taxon>Gunneridae</taxon>
        <taxon>Pentapetalae</taxon>
        <taxon>asterids</taxon>
        <taxon>campanulids</taxon>
        <taxon>Asterales</taxon>
        <taxon>Asteraceae</taxon>
        <taxon>Asteroideae</taxon>
        <taxon>Heliantheae alliance</taxon>
        <taxon>Tageteae</taxon>
        <taxon>Tagetes</taxon>
    </lineage>
</organism>
<dbReference type="AlphaFoldDB" id="A0AAD8JRD7"/>
<evidence type="ECO:0000313" key="3">
    <source>
        <dbReference type="Proteomes" id="UP001229421"/>
    </source>
</evidence>
<sequence length="734" mass="84186">MDPTCMENLDADPGIGNLKQSGDLASKVVNIDGKPIRSSLKTQGVSQVGGSYAQTVEKGATVLPKDKLKGKHINFRVGQLREELDGIQKLIDRDPFDLELRRQESECQKKFLEARLDEECFLKQKSKVDWLAAGDQNTAFFHNTLKSKNHRARIDVIMDREGVVHEGEDVQKLFVTHYVNFLGCAGDVSLEPYPELFSNRLDANVAGNMVRSVTDMEIKNAMFAIGDHKAPGPDGLVPSIPKSTIYFCNVQEPVRMTILSIMPFVEGSLPVKYLGVPLISSRLLYKDCKILVEKLEGKILNWRNRMLSFAGRLQLILSVLSSMHIYWASVFILPARVILELEAKMRGFLWSQGSSTSRAKVSWKSVCLPKSEGGLGIRRIGDMNKSLMASHVWSILMHRKSLWVEWIHSHRLLNCNFWECTVPRNCCWSWRKILLLRPLLRQFFWVNIGNGISTSAWFDKWCEVGPLSDHITMRAIHSAGFSRGSSVADIYSEGSWLWPSAWYDTFPVLINIHGIVIDNNATDTLWWRVENRCLPFSASTVWDTVRYRRMEVNWVNIVWFSQCIPRHAFVVWLVMRGKLLTQDKIVKWDLARRGNMNMMCCLLCYSNIDSHSHLFFECKYANSVWDKVKERAGMSNVRANWNDITSWLCSRSKSRSLKNVVARLLVAGAVYYIWQERNNRLFNNHARPPDILSNTILDTIRYRLMGLKLKQTEAVVQQLAEWKIDVELYDQVDG</sequence>
<protein>
    <recommendedName>
        <fullName evidence="1">Reverse transcriptase zinc-binding domain-containing protein</fullName>
    </recommendedName>
</protein>
<feature type="domain" description="Reverse transcriptase zinc-binding" evidence="1">
    <location>
        <begin position="536"/>
        <end position="625"/>
    </location>
</feature>
<proteinExistence type="predicted"/>
<dbReference type="Proteomes" id="UP001229421">
    <property type="component" value="Unassembled WGS sequence"/>
</dbReference>
<evidence type="ECO:0000313" key="2">
    <source>
        <dbReference type="EMBL" id="KAK1408134.1"/>
    </source>
</evidence>